<evidence type="ECO:0000256" key="2">
    <source>
        <dbReference type="SAM" id="Phobius"/>
    </source>
</evidence>
<dbReference type="InterPro" id="IPR024883">
    <property type="entry name" value="Neurensin"/>
</dbReference>
<dbReference type="Pfam" id="PF14927">
    <property type="entry name" value="Neurensin"/>
    <property type="match status" value="1"/>
</dbReference>
<dbReference type="Proteomes" id="UP000759131">
    <property type="component" value="Unassembled WGS sequence"/>
</dbReference>
<dbReference type="GO" id="GO:0007399">
    <property type="term" value="P:nervous system development"/>
    <property type="evidence" value="ECO:0007669"/>
    <property type="project" value="TreeGrafter"/>
</dbReference>
<proteinExistence type="predicted"/>
<dbReference type="GO" id="GO:0043005">
    <property type="term" value="C:neuron projection"/>
    <property type="evidence" value="ECO:0007669"/>
    <property type="project" value="TreeGrafter"/>
</dbReference>
<keyword evidence="2" id="KW-1133">Transmembrane helix</keyword>
<dbReference type="GO" id="GO:0043025">
    <property type="term" value="C:neuronal cell body"/>
    <property type="evidence" value="ECO:0007669"/>
    <property type="project" value="TreeGrafter"/>
</dbReference>
<accession>A0A7R9Q639</accession>
<dbReference type="PANTHER" id="PTHR14796:SF3">
    <property type="entry name" value="NEURENSIN 1-LIKE-RELATED"/>
    <property type="match status" value="1"/>
</dbReference>
<gene>
    <name evidence="3" type="ORF">OSB1V03_LOCUS13462</name>
</gene>
<name>A0A7R9Q639_9ACAR</name>
<dbReference type="EMBL" id="CAJPIZ010012053">
    <property type="protein sequence ID" value="CAG2113493.1"/>
    <property type="molecule type" value="Genomic_DNA"/>
</dbReference>
<feature type="transmembrane region" description="Helical" evidence="2">
    <location>
        <begin position="91"/>
        <end position="112"/>
    </location>
</feature>
<sequence>MLGSENTQETNDGKRPKHLDSVHECDELSNPDTSAPKQESCPGFFGVKSYLHHFYEQVSVKNPQLYEEYEEYKYLIAPKEKRRALFFWRSIFWIGFILLVLGALVLIAGYVMPRMNIDVGYQEEMRIIDRAAYMFNQNLEWCKIVGLAVFCVGGVLLSGSLLLPGLVGLSCLDDTDDDESTPFKLRIADTEDYYCDDLCGDEKKDRIPATEELKSVQPKREDKIIITNSGLKKVDMD</sequence>
<feature type="compositionally biased region" description="Polar residues" evidence="1">
    <location>
        <begin position="1"/>
        <end position="10"/>
    </location>
</feature>
<dbReference type="EMBL" id="OC866628">
    <property type="protein sequence ID" value="CAD7633063.1"/>
    <property type="molecule type" value="Genomic_DNA"/>
</dbReference>
<keyword evidence="4" id="KW-1185">Reference proteome</keyword>
<evidence type="ECO:0000313" key="4">
    <source>
        <dbReference type="Proteomes" id="UP000759131"/>
    </source>
</evidence>
<feature type="region of interest" description="Disordered" evidence="1">
    <location>
        <begin position="1"/>
        <end position="38"/>
    </location>
</feature>
<dbReference type="PANTHER" id="PTHR14796">
    <property type="entry name" value="NEURENSIN 1-RELATED"/>
    <property type="match status" value="1"/>
</dbReference>
<evidence type="ECO:0000313" key="3">
    <source>
        <dbReference type="EMBL" id="CAD7633063.1"/>
    </source>
</evidence>
<feature type="compositionally biased region" description="Basic and acidic residues" evidence="1">
    <location>
        <begin position="11"/>
        <end position="26"/>
    </location>
</feature>
<dbReference type="GO" id="GO:0030133">
    <property type="term" value="C:transport vesicle"/>
    <property type="evidence" value="ECO:0007669"/>
    <property type="project" value="InterPro"/>
</dbReference>
<dbReference type="AlphaFoldDB" id="A0A7R9Q639"/>
<protein>
    <recommendedName>
        <fullName evidence="5">Neurensin-1</fullName>
    </recommendedName>
</protein>
<keyword evidence="2" id="KW-0472">Membrane</keyword>
<reference evidence="3" key="1">
    <citation type="submission" date="2020-11" db="EMBL/GenBank/DDBJ databases">
        <authorList>
            <person name="Tran Van P."/>
        </authorList>
    </citation>
    <scope>NUCLEOTIDE SEQUENCE</scope>
</reference>
<feature type="transmembrane region" description="Helical" evidence="2">
    <location>
        <begin position="144"/>
        <end position="163"/>
    </location>
</feature>
<dbReference type="OrthoDB" id="5979667at2759"/>
<evidence type="ECO:0000256" key="1">
    <source>
        <dbReference type="SAM" id="MobiDB-lite"/>
    </source>
</evidence>
<organism evidence="3">
    <name type="scientific">Medioppia subpectinata</name>
    <dbReference type="NCBI Taxonomy" id="1979941"/>
    <lineage>
        <taxon>Eukaryota</taxon>
        <taxon>Metazoa</taxon>
        <taxon>Ecdysozoa</taxon>
        <taxon>Arthropoda</taxon>
        <taxon>Chelicerata</taxon>
        <taxon>Arachnida</taxon>
        <taxon>Acari</taxon>
        <taxon>Acariformes</taxon>
        <taxon>Sarcoptiformes</taxon>
        <taxon>Oribatida</taxon>
        <taxon>Brachypylina</taxon>
        <taxon>Oppioidea</taxon>
        <taxon>Oppiidae</taxon>
        <taxon>Medioppia</taxon>
    </lineage>
</organism>
<keyword evidence="2" id="KW-0812">Transmembrane</keyword>
<evidence type="ECO:0008006" key="5">
    <source>
        <dbReference type="Google" id="ProtNLM"/>
    </source>
</evidence>